<feature type="binding site" evidence="16">
    <location>
        <position position="236"/>
    </location>
    <ligand>
        <name>5-aminolevulinate</name>
        <dbReference type="ChEBI" id="CHEBI:356416"/>
        <label>1</label>
    </ligand>
</feature>
<feature type="active site" description="Schiff-base intermediate with substrate" evidence="15">
    <location>
        <position position="279"/>
    </location>
</feature>
<proteinExistence type="inferred from homology"/>
<evidence type="ECO:0000313" key="20">
    <source>
        <dbReference type="Proteomes" id="UP000799441"/>
    </source>
</evidence>
<dbReference type="Pfam" id="PF00490">
    <property type="entry name" value="ALAD"/>
    <property type="match status" value="1"/>
</dbReference>
<evidence type="ECO:0000256" key="8">
    <source>
        <dbReference type="ARBA" id="ARBA00022833"/>
    </source>
</evidence>
<dbReference type="PANTHER" id="PTHR11458">
    <property type="entry name" value="DELTA-AMINOLEVULINIC ACID DEHYDRATASE"/>
    <property type="match status" value="1"/>
</dbReference>
<feature type="binding site" evidence="16">
    <location>
        <position position="248"/>
    </location>
    <ligand>
        <name>5-aminolevulinate</name>
        <dbReference type="ChEBI" id="CHEBI:356416"/>
        <label>1</label>
    </ligand>
</feature>
<evidence type="ECO:0000256" key="5">
    <source>
        <dbReference type="ARBA" id="ARBA00012053"/>
    </source>
</evidence>
<dbReference type="InterPro" id="IPR001731">
    <property type="entry name" value="ALAD"/>
</dbReference>
<evidence type="ECO:0000256" key="6">
    <source>
        <dbReference type="ARBA" id="ARBA00020771"/>
    </source>
</evidence>
<evidence type="ECO:0000256" key="3">
    <source>
        <dbReference type="ARBA" id="ARBA00008055"/>
    </source>
</evidence>
<keyword evidence="20" id="KW-1185">Reference proteome</keyword>
<evidence type="ECO:0000256" key="13">
    <source>
        <dbReference type="ARBA" id="ARBA00032837"/>
    </source>
</evidence>
<dbReference type="PIRSF" id="PIRSF001415">
    <property type="entry name" value="Porphbilin_synth"/>
    <property type="match status" value="1"/>
</dbReference>
<dbReference type="SUPFAM" id="SSF51569">
    <property type="entry name" value="Aldolase"/>
    <property type="match status" value="1"/>
</dbReference>
<dbReference type="EMBL" id="MU003850">
    <property type="protein sequence ID" value="KAF2717192.1"/>
    <property type="molecule type" value="Genomic_DNA"/>
</dbReference>
<dbReference type="FunFam" id="3.20.20.70:FF:000048">
    <property type="entry name" value="Delta-aminolevulinic acid dehydratase"/>
    <property type="match status" value="1"/>
</dbReference>
<dbReference type="EC" id="4.2.1.24" evidence="5"/>
<evidence type="ECO:0000256" key="11">
    <source>
        <dbReference type="ARBA" id="ARBA00023244"/>
    </source>
</evidence>
<comment type="pathway">
    <text evidence="2">Porphyrin-containing compound metabolism; protoporphyrin-IX biosynthesis; coproporphyrinogen-III from 5-aminolevulinate: step 1/4.</text>
</comment>
<evidence type="ECO:0000256" key="18">
    <source>
        <dbReference type="SAM" id="MobiDB-lite"/>
    </source>
</evidence>
<dbReference type="GO" id="GO:0008270">
    <property type="term" value="F:zinc ion binding"/>
    <property type="evidence" value="ECO:0007669"/>
    <property type="project" value="TreeGrafter"/>
</dbReference>
<dbReference type="PANTHER" id="PTHR11458:SF0">
    <property type="entry name" value="DELTA-AMINOLEVULINIC ACID DEHYDRATASE"/>
    <property type="match status" value="1"/>
</dbReference>
<dbReference type="AlphaFoldDB" id="A0A9P4UIS8"/>
<comment type="similarity">
    <text evidence="3 17">Belongs to the ALAD family.</text>
</comment>
<comment type="catalytic activity">
    <reaction evidence="14">
        <text>2 5-aminolevulinate = porphobilinogen + 2 H2O + H(+)</text>
        <dbReference type="Rhea" id="RHEA:24064"/>
        <dbReference type="ChEBI" id="CHEBI:15377"/>
        <dbReference type="ChEBI" id="CHEBI:15378"/>
        <dbReference type="ChEBI" id="CHEBI:58126"/>
        <dbReference type="ChEBI" id="CHEBI:356416"/>
        <dbReference type="EC" id="4.2.1.24"/>
    </reaction>
</comment>
<evidence type="ECO:0000256" key="2">
    <source>
        <dbReference type="ARBA" id="ARBA00004694"/>
    </source>
</evidence>
<evidence type="ECO:0000256" key="15">
    <source>
        <dbReference type="PIRSR" id="PIRSR001415-1"/>
    </source>
</evidence>
<evidence type="ECO:0000256" key="12">
    <source>
        <dbReference type="ARBA" id="ARBA00025628"/>
    </source>
</evidence>
<evidence type="ECO:0000256" key="16">
    <source>
        <dbReference type="PIRSR" id="PIRSR001415-2"/>
    </source>
</evidence>
<evidence type="ECO:0000256" key="14">
    <source>
        <dbReference type="ARBA" id="ARBA00047651"/>
    </source>
</evidence>
<evidence type="ECO:0000256" key="7">
    <source>
        <dbReference type="ARBA" id="ARBA00022723"/>
    </source>
</evidence>
<sequence>MTITSFQPLNQPAANGNGNVEWPRDGTASITSQLKSGYNHAVSAMWQAERQLHKSMFIYPVFLSANPDLEEPITSLPNQYRRGINKLLPFLEKLVAKGLHSVILFGSPPGAELKDANGTAADSQLGPIMPAIPRLREAFPDLYVIADVSLCEYTDHGHCAVLFEDGTVDNEASVARVSDVALSFARAGVHCVAPSDMSDGRIRAIKLKLIGARLESKVAVMSYSAKYASCLYGPFREAADSTPAFGDRKRYLLPPPARGLARKAIIRDVHEGADMIMIKPAYPDIISDTKELCNVPVTAMQVSGEFAMVHAAANAGVFDLKAGAFETTEIIVRSGADAILSYFTPEFLDWLS</sequence>
<reference evidence="19" key="1">
    <citation type="journal article" date="2020" name="Stud. Mycol.">
        <title>101 Dothideomycetes genomes: a test case for predicting lifestyles and emergence of pathogens.</title>
        <authorList>
            <person name="Haridas S."/>
            <person name="Albert R."/>
            <person name="Binder M."/>
            <person name="Bloem J."/>
            <person name="Labutti K."/>
            <person name="Salamov A."/>
            <person name="Andreopoulos B."/>
            <person name="Baker S."/>
            <person name="Barry K."/>
            <person name="Bills G."/>
            <person name="Bluhm B."/>
            <person name="Cannon C."/>
            <person name="Castanera R."/>
            <person name="Culley D."/>
            <person name="Daum C."/>
            <person name="Ezra D."/>
            <person name="Gonzalez J."/>
            <person name="Henrissat B."/>
            <person name="Kuo A."/>
            <person name="Liang C."/>
            <person name="Lipzen A."/>
            <person name="Lutzoni F."/>
            <person name="Magnuson J."/>
            <person name="Mondo S."/>
            <person name="Nolan M."/>
            <person name="Ohm R."/>
            <person name="Pangilinan J."/>
            <person name="Park H.-J."/>
            <person name="Ramirez L."/>
            <person name="Alfaro M."/>
            <person name="Sun H."/>
            <person name="Tritt A."/>
            <person name="Yoshinaga Y."/>
            <person name="Zwiers L.-H."/>
            <person name="Turgeon B."/>
            <person name="Goodwin S."/>
            <person name="Spatafora J."/>
            <person name="Crous P."/>
            <person name="Grigoriev I."/>
        </authorList>
    </citation>
    <scope>NUCLEOTIDE SEQUENCE</scope>
    <source>
        <strain evidence="19">CBS 116435</strain>
    </source>
</reference>
<keyword evidence="7" id="KW-0479">Metal-binding</keyword>
<feature type="active site" description="Schiff-base intermediate with substrate" evidence="15">
    <location>
        <position position="226"/>
    </location>
</feature>
<evidence type="ECO:0000256" key="9">
    <source>
        <dbReference type="ARBA" id="ARBA00023133"/>
    </source>
</evidence>
<dbReference type="SMART" id="SM01004">
    <property type="entry name" value="ALAD"/>
    <property type="match status" value="1"/>
</dbReference>
<evidence type="ECO:0000256" key="10">
    <source>
        <dbReference type="ARBA" id="ARBA00023239"/>
    </source>
</evidence>
<organism evidence="19 20">
    <name type="scientific">Polychaeton citri CBS 116435</name>
    <dbReference type="NCBI Taxonomy" id="1314669"/>
    <lineage>
        <taxon>Eukaryota</taxon>
        <taxon>Fungi</taxon>
        <taxon>Dikarya</taxon>
        <taxon>Ascomycota</taxon>
        <taxon>Pezizomycotina</taxon>
        <taxon>Dothideomycetes</taxon>
        <taxon>Dothideomycetidae</taxon>
        <taxon>Capnodiales</taxon>
        <taxon>Capnodiaceae</taxon>
        <taxon>Polychaeton</taxon>
    </lineage>
</organism>
<feature type="binding site" evidence="16">
    <location>
        <position position="303"/>
    </location>
    <ligand>
        <name>5-aminolevulinate</name>
        <dbReference type="ChEBI" id="CHEBI:356416"/>
        <label>2</label>
    </ligand>
</feature>
<accession>A0A9P4UIS8</accession>
<keyword evidence="9" id="KW-0350">Heme biosynthesis</keyword>
<evidence type="ECO:0000256" key="17">
    <source>
        <dbReference type="RuleBase" id="RU004161"/>
    </source>
</evidence>
<dbReference type="GO" id="GO:0006783">
    <property type="term" value="P:heme biosynthetic process"/>
    <property type="evidence" value="ECO:0007669"/>
    <property type="project" value="UniProtKB-KW"/>
</dbReference>
<feature type="region of interest" description="Disordered" evidence="18">
    <location>
        <begin position="1"/>
        <end position="25"/>
    </location>
</feature>
<evidence type="ECO:0000256" key="1">
    <source>
        <dbReference type="ARBA" id="ARBA00001947"/>
    </source>
</evidence>
<keyword evidence="8" id="KW-0862">Zinc</keyword>
<comment type="cofactor">
    <cofactor evidence="1">
        <name>Zn(2+)</name>
        <dbReference type="ChEBI" id="CHEBI:29105"/>
    </cofactor>
</comment>
<evidence type="ECO:0000313" key="19">
    <source>
        <dbReference type="EMBL" id="KAF2717192.1"/>
    </source>
</evidence>
<dbReference type="OrthoDB" id="1530at2759"/>
<feature type="compositionally biased region" description="Polar residues" evidence="18">
    <location>
        <begin position="1"/>
        <end position="18"/>
    </location>
</feature>
<comment type="subunit">
    <text evidence="4">Homooctamer.</text>
</comment>
<keyword evidence="10" id="KW-0456">Lyase</keyword>
<dbReference type="Proteomes" id="UP000799441">
    <property type="component" value="Unassembled WGS sequence"/>
</dbReference>
<comment type="function">
    <text evidence="12">Catalyzes an early step in the biosynthesis of tetrapyrroles. Binds two molecules of 5-aminolevulinate per subunit, each at a distinct site, and catalyzes their condensation to form porphobilinogen.</text>
</comment>
<feature type="binding site" evidence="16">
    <location>
        <position position="342"/>
    </location>
    <ligand>
        <name>5-aminolevulinate</name>
        <dbReference type="ChEBI" id="CHEBI:356416"/>
        <label>2</label>
    </ligand>
</feature>
<evidence type="ECO:0000256" key="4">
    <source>
        <dbReference type="ARBA" id="ARBA00011823"/>
    </source>
</evidence>
<name>A0A9P4UIS8_9PEZI</name>
<dbReference type="PRINTS" id="PR00144">
    <property type="entry name" value="DALDHYDRTASE"/>
</dbReference>
<dbReference type="NCBIfam" id="NF006762">
    <property type="entry name" value="PRK09283.1"/>
    <property type="match status" value="1"/>
</dbReference>
<dbReference type="GO" id="GO:0004655">
    <property type="term" value="F:porphobilinogen synthase activity"/>
    <property type="evidence" value="ECO:0007669"/>
    <property type="project" value="UniProtKB-EC"/>
</dbReference>
<comment type="caution">
    <text evidence="19">The sequence shown here is derived from an EMBL/GenBank/DDBJ whole genome shotgun (WGS) entry which is preliminary data.</text>
</comment>
<protein>
    <recommendedName>
        <fullName evidence="6">Delta-aminolevulinic acid dehydratase</fullName>
        <ecNumber evidence="5">4.2.1.24</ecNumber>
    </recommendedName>
    <alternativeName>
        <fullName evidence="13">Porphobilinogen synthase</fullName>
    </alternativeName>
</protein>
<dbReference type="InterPro" id="IPR013785">
    <property type="entry name" value="Aldolase_TIM"/>
</dbReference>
<keyword evidence="11" id="KW-0627">Porphyrin biosynthesis</keyword>
<gene>
    <name evidence="19" type="ORF">K431DRAFT_233686</name>
</gene>
<dbReference type="Gene3D" id="3.20.20.70">
    <property type="entry name" value="Aldolase class I"/>
    <property type="match status" value="1"/>
</dbReference>
<dbReference type="GO" id="GO:0005829">
    <property type="term" value="C:cytosol"/>
    <property type="evidence" value="ECO:0007669"/>
    <property type="project" value="TreeGrafter"/>
</dbReference>